<feature type="non-terminal residue" evidence="1">
    <location>
        <position position="132"/>
    </location>
</feature>
<proteinExistence type="predicted"/>
<dbReference type="AlphaFoldDB" id="X1KUM1"/>
<protein>
    <recommendedName>
        <fullName evidence="2">Helicase HerA central domain-containing protein</fullName>
    </recommendedName>
</protein>
<dbReference type="InterPro" id="IPR027417">
    <property type="entry name" value="P-loop_NTPase"/>
</dbReference>
<accession>X1KUM1</accession>
<evidence type="ECO:0000313" key="1">
    <source>
        <dbReference type="EMBL" id="GAI10782.1"/>
    </source>
</evidence>
<dbReference type="EMBL" id="BARV01010319">
    <property type="protein sequence ID" value="GAI10782.1"/>
    <property type="molecule type" value="Genomic_DNA"/>
</dbReference>
<organism evidence="1">
    <name type="scientific">marine sediment metagenome</name>
    <dbReference type="NCBI Taxonomy" id="412755"/>
    <lineage>
        <taxon>unclassified sequences</taxon>
        <taxon>metagenomes</taxon>
        <taxon>ecological metagenomes</taxon>
    </lineage>
</organism>
<gene>
    <name evidence="1" type="ORF">S06H3_20019</name>
</gene>
<reference evidence="1" key="1">
    <citation type="journal article" date="2014" name="Front. Microbiol.">
        <title>High frequency of phylogenetically diverse reductive dehalogenase-homologous genes in deep subseafloor sedimentary metagenomes.</title>
        <authorList>
            <person name="Kawai M."/>
            <person name="Futagami T."/>
            <person name="Toyoda A."/>
            <person name="Takaki Y."/>
            <person name="Nishi S."/>
            <person name="Hori S."/>
            <person name="Arai W."/>
            <person name="Tsubouchi T."/>
            <person name="Morono Y."/>
            <person name="Uchiyama I."/>
            <person name="Ito T."/>
            <person name="Fujiyama A."/>
            <person name="Inagaki F."/>
            <person name="Takami H."/>
        </authorList>
    </citation>
    <scope>NUCLEOTIDE SEQUENCE</scope>
    <source>
        <strain evidence="1">Expedition CK06-06</strain>
    </source>
</reference>
<dbReference type="Gene3D" id="3.40.50.300">
    <property type="entry name" value="P-loop containing nucleotide triphosphate hydrolases"/>
    <property type="match status" value="1"/>
</dbReference>
<evidence type="ECO:0008006" key="2">
    <source>
        <dbReference type="Google" id="ProtNLM"/>
    </source>
</evidence>
<sequence>MIAAREQITGGILGLVILLSSYLILATINPQLTILRLPGLEKITLPEIELPEPGEKKLPTYFQIPLGMIIEKTVLNEGILYGINQHNNSLILFDRFSLENYNEVFFGVAGSGKSYLVKIEILRSLMTGVDVI</sequence>
<comment type="caution">
    <text evidence="1">The sequence shown here is derived from an EMBL/GenBank/DDBJ whole genome shotgun (WGS) entry which is preliminary data.</text>
</comment>
<name>X1KUM1_9ZZZZ</name>